<evidence type="ECO:0000313" key="1">
    <source>
        <dbReference type="EMBL" id="EET79448.1"/>
    </source>
</evidence>
<dbReference type="SUPFAM" id="SSF52540">
    <property type="entry name" value="P-loop containing nucleoside triphosphate hydrolases"/>
    <property type="match status" value="1"/>
</dbReference>
<reference evidence="1 2" key="1">
    <citation type="submission" date="2009-07" db="EMBL/GenBank/DDBJ databases">
        <authorList>
            <person name="Madupu R."/>
            <person name="Sebastian Y."/>
            <person name="Durkin A.S."/>
            <person name="Torralba M."/>
            <person name="Methe B."/>
            <person name="Sutton G.G."/>
            <person name="Strausberg R.L."/>
            <person name="Nelson K.E."/>
        </authorList>
    </citation>
    <scope>NUCLEOTIDE SEQUENCE [LARGE SCALE GENOMIC DNA]</scope>
    <source>
        <strain evidence="1 2">RM3277</strain>
    </source>
</reference>
<organism evidence="1 2">
    <name type="scientific">Campylobacter showae RM3277</name>
    <dbReference type="NCBI Taxonomy" id="553219"/>
    <lineage>
        <taxon>Bacteria</taxon>
        <taxon>Pseudomonadati</taxon>
        <taxon>Campylobacterota</taxon>
        <taxon>Epsilonproteobacteria</taxon>
        <taxon>Campylobacterales</taxon>
        <taxon>Campylobacteraceae</taxon>
        <taxon>Campylobacter</taxon>
    </lineage>
</organism>
<proteinExistence type="predicted"/>
<accession>C6RGW3</accession>
<dbReference type="Pfam" id="PF13481">
    <property type="entry name" value="AAA_25"/>
    <property type="match status" value="1"/>
</dbReference>
<name>C6RGW3_9BACT</name>
<dbReference type="OrthoDB" id="5326290at2"/>
<gene>
    <name evidence="1" type="ORF">CAMSH0001_0951</name>
</gene>
<dbReference type="GeneID" id="60991082"/>
<protein>
    <submittedName>
        <fullName evidence="1">Uncharacterized protein</fullName>
    </submittedName>
</protein>
<dbReference type="STRING" id="553219.CAMSH0001_0951"/>
<keyword evidence="2" id="KW-1185">Reference proteome</keyword>
<dbReference type="eggNOG" id="ENOG50341JZ">
    <property type="taxonomic scope" value="Bacteria"/>
</dbReference>
<dbReference type="Gene3D" id="3.40.50.300">
    <property type="entry name" value="P-loop containing nucleotide triphosphate hydrolases"/>
    <property type="match status" value="1"/>
</dbReference>
<dbReference type="RefSeq" id="WP_002948795.1">
    <property type="nucleotide sequence ID" value="NZ_ACVQ01000021.1"/>
</dbReference>
<dbReference type="AlphaFoldDB" id="C6RGW3"/>
<dbReference type="InterPro" id="IPR027417">
    <property type="entry name" value="P-loop_NTPase"/>
</dbReference>
<dbReference type="EMBL" id="ACVQ01000021">
    <property type="protein sequence ID" value="EET79448.1"/>
    <property type="molecule type" value="Genomic_DNA"/>
</dbReference>
<dbReference type="Proteomes" id="UP000003107">
    <property type="component" value="Unassembled WGS sequence"/>
</dbReference>
<evidence type="ECO:0000313" key="2">
    <source>
        <dbReference type="Proteomes" id="UP000003107"/>
    </source>
</evidence>
<comment type="caution">
    <text evidence="1">The sequence shown here is derived from an EMBL/GenBank/DDBJ whole genome shotgun (WGS) entry which is preliminary data.</text>
</comment>
<sequence>MNGGLLNFSDDDFINAPKALPVYENTPTKPDMRKSDEVKKKGKVNLNFNSLSEFRIYPDEIANFNPVWLIDDFLMEQSITTIYATGGSGKSFLALILGVWLLDAQKINRLIYLDGDNGYTTLKRRRVDEILKTYSKIEYYPLFKQNSEGQSIDRYSVLSDLAENLAPNELKGTLVIIDSIRDFIKGDLGSDSVVMPYLNSLKAFRDNGATVIFLHHQPKQSKNPDENNEAYKGATAFIDSVDTAYFLSNKTNDQDKSEGKLAVTLKPTKARNGAEHKAFIINGADFKLVQADYYKYALTDKERYTLELTLQIIKDNRIGIIQSDLAREIKSLAKAQAVEVLSNNALWEFLKRYDEKEYIIIKGARNSNIYKLIDENDNTINPIPYNAVKAYEFKE</sequence>